<dbReference type="InterPro" id="IPR040185">
    <property type="entry name" value="Far11/STRP"/>
</dbReference>
<accession>A0A1Y2BVF2</accession>
<dbReference type="STRING" id="1754190.A0A1Y2BVF2"/>
<dbReference type="InterPro" id="IPR021819">
    <property type="entry name" value="Far11/STRP_C"/>
</dbReference>
<proteinExistence type="predicted"/>
<dbReference type="EMBL" id="MCOG01000135">
    <property type="protein sequence ID" value="ORY38726.1"/>
    <property type="molecule type" value="Genomic_DNA"/>
</dbReference>
<feature type="domain" description="Far11/STRP C-terminal" evidence="2">
    <location>
        <begin position="19"/>
        <end position="447"/>
    </location>
</feature>
<sequence length="451" mass="53025">MPTHIAMLVRLLYYINIGNNVQTKDQKLIENFIEIKKLKPETKEEKEKVKDLYRKYVDQIDLERHKEVVTKAVSAILLLLLKYSRYCHTLQSEYISQLLVDNNCSILILKMLSIWFQNSYVPYDEEIAKDLDYPLNPSGNKDDENKVNPMSNTMAASWLCKKTNVKELNFFDFCKVDSEKEENENENGINQENKERESNNNSSNENTEKSENTEVKNDNTQDKSTENNNENEKNKENNNVNKEQTINKDKTLEINNNKVNLYPSCWRNFFTSINLLRVLQIITKRKLHRILALVQWKTSAVLKRILRVNHVGIQLYALKLLKSQIPFLGKKWKSMLDDNFMDNYEAWLNQEVYQNDDNRSNLESYHQSHERILGDIVSLDSSALGTTSLFSATKKFNKNIFGDSYTDKNRDDFEWCCDDYEENDENDELSSASENEMGWDYPLDKNDEIWN</sequence>
<feature type="compositionally biased region" description="Basic and acidic residues" evidence="1">
    <location>
        <begin position="206"/>
        <end position="236"/>
    </location>
</feature>
<evidence type="ECO:0000259" key="2">
    <source>
        <dbReference type="SMART" id="SM01293"/>
    </source>
</evidence>
<dbReference type="SMART" id="SM01293">
    <property type="entry name" value="DUF3402"/>
    <property type="match status" value="1"/>
</dbReference>
<dbReference type="PANTHER" id="PTHR13239">
    <property type="entry name" value="PROTEIN REQUIRED FOR HYPHAL ANASTOMOSIS HAM-2"/>
    <property type="match status" value="1"/>
</dbReference>
<evidence type="ECO:0000313" key="3">
    <source>
        <dbReference type="EMBL" id="ORY38726.1"/>
    </source>
</evidence>
<feature type="region of interest" description="Disordered" evidence="1">
    <location>
        <begin position="181"/>
        <end position="249"/>
    </location>
</feature>
<dbReference type="Proteomes" id="UP000193920">
    <property type="component" value="Unassembled WGS sequence"/>
</dbReference>
<keyword evidence="4" id="KW-1185">Reference proteome</keyword>
<organism evidence="3 4">
    <name type="scientific">Neocallimastix californiae</name>
    <dbReference type="NCBI Taxonomy" id="1754190"/>
    <lineage>
        <taxon>Eukaryota</taxon>
        <taxon>Fungi</taxon>
        <taxon>Fungi incertae sedis</taxon>
        <taxon>Chytridiomycota</taxon>
        <taxon>Chytridiomycota incertae sedis</taxon>
        <taxon>Neocallimastigomycetes</taxon>
        <taxon>Neocallimastigales</taxon>
        <taxon>Neocallimastigaceae</taxon>
        <taxon>Neocallimastix</taxon>
    </lineage>
</organism>
<dbReference type="PANTHER" id="PTHR13239:SF4">
    <property type="entry name" value="AT25231P"/>
    <property type="match status" value="1"/>
</dbReference>
<dbReference type="AlphaFoldDB" id="A0A1Y2BVF2"/>
<evidence type="ECO:0000256" key="1">
    <source>
        <dbReference type="SAM" id="MobiDB-lite"/>
    </source>
</evidence>
<dbReference type="OrthoDB" id="18234at2759"/>
<gene>
    <name evidence="3" type="ORF">LY90DRAFT_510840</name>
</gene>
<reference evidence="3 4" key="1">
    <citation type="submission" date="2016-08" db="EMBL/GenBank/DDBJ databases">
        <title>A Parts List for Fungal Cellulosomes Revealed by Comparative Genomics.</title>
        <authorList>
            <consortium name="DOE Joint Genome Institute"/>
            <person name="Haitjema C.H."/>
            <person name="Gilmore S.P."/>
            <person name="Henske J.K."/>
            <person name="Solomon K.V."/>
            <person name="De Groot R."/>
            <person name="Kuo A."/>
            <person name="Mondo S.J."/>
            <person name="Salamov A.A."/>
            <person name="Labutti K."/>
            <person name="Zhao Z."/>
            <person name="Chiniquy J."/>
            <person name="Barry K."/>
            <person name="Brewer H.M."/>
            <person name="Purvine S.O."/>
            <person name="Wright A.T."/>
            <person name="Boxma B."/>
            <person name="Van Alen T."/>
            <person name="Hackstein J.H."/>
            <person name="Baker S.E."/>
            <person name="Grigoriev I.V."/>
            <person name="O'Malley M.A."/>
        </authorList>
    </citation>
    <scope>NUCLEOTIDE SEQUENCE [LARGE SCALE GENOMIC DNA]</scope>
    <source>
        <strain evidence="3 4">G1</strain>
    </source>
</reference>
<dbReference type="Pfam" id="PF11882">
    <property type="entry name" value="DUF3402"/>
    <property type="match status" value="1"/>
</dbReference>
<protein>
    <recommendedName>
        <fullName evidence="2">Far11/STRP C-terminal domain-containing protein</fullName>
    </recommendedName>
</protein>
<dbReference type="GO" id="GO:0007010">
    <property type="term" value="P:cytoskeleton organization"/>
    <property type="evidence" value="ECO:0007669"/>
    <property type="project" value="TreeGrafter"/>
</dbReference>
<evidence type="ECO:0000313" key="4">
    <source>
        <dbReference type="Proteomes" id="UP000193920"/>
    </source>
</evidence>
<name>A0A1Y2BVF2_9FUNG</name>
<dbReference type="GO" id="GO:0005829">
    <property type="term" value="C:cytosol"/>
    <property type="evidence" value="ECO:0007669"/>
    <property type="project" value="TreeGrafter"/>
</dbReference>
<comment type="caution">
    <text evidence="3">The sequence shown here is derived from an EMBL/GenBank/DDBJ whole genome shotgun (WGS) entry which is preliminary data.</text>
</comment>